<dbReference type="Pfam" id="PF08821">
    <property type="entry name" value="CGGC"/>
    <property type="match status" value="1"/>
</dbReference>
<dbReference type="Proteomes" id="UP000245702">
    <property type="component" value="Unassembled WGS sequence"/>
</dbReference>
<feature type="domain" description="CGGC" evidence="1">
    <location>
        <begin position="3"/>
        <end position="105"/>
    </location>
</feature>
<gene>
    <name evidence="2" type="ORF">SSPH_01461</name>
</gene>
<accession>A0ABM9W0Y5</accession>
<name>A0ABM9W0Y5_9FIRM</name>
<evidence type="ECO:0000313" key="2">
    <source>
        <dbReference type="EMBL" id="CVK18817.1"/>
    </source>
</evidence>
<keyword evidence="3" id="KW-1185">Reference proteome</keyword>
<dbReference type="SMART" id="SM01078">
    <property type="entry name" value="CGGC"/>
    <property type="match status" value="1"/>
</dbReference>
<dbReference type="EMBL" id="FCOW01000006">
    <property type="protein sequence ID" value="CVK18817.1"/>
    <property type="molecule type" value="Genomic_DNA"/>
</dbReference>
<proteinExistence type="predicted"/>
<reference evidence="2 3" key="1">
    <citation type="submission" date="2016-01" db="EMBL/GenBank/DDBJ databases">
        <authorList>
            <person name="Brown R."/>
        </authorList>
    </citation>
    <scope>NUCLEOTIDE SEQUENCE [LARGE SCALE GENOMIC DNA]</scope>
    <source>
        <strain evidence="2">Sporomusa sphaeroides DSM 2875</strain>
    </source>
</reference>
<dbReference type="InterPro" id="IPR014925">
    <property type="entry name" value="CGGC_dom"/>
</dbReference>
<comment type="caution">
    <text evidence="2">The sequence shown here is derived from an EMBL/GenBank/DDBJ whole genome shotgun (WGS) entry which is preliminary data.</text>
</comment>
<evidence type="ECO:0000259" key="1">
    <source>
        <dbReference type="SMART" id="SM01078"/>
    </source>
</evidence>
<protein>
    <submittedName>
        <fullName evidence="2">CGGC domain protein</fullName>
    </submittedName>
</protein>
<evidence type="ECO:0000313" key="3">
    <source>
        <dbReference type="Proteomes" id="UP000245702"/>
    </source>
</evidence>
<sequence>MVKVGFIICPHCSDMTWETKEFAAVKTGAGAFRNLGPAAVVGCIACAGCPGKQVVNRAKLLIKCGADIIAMSSCMSSTTADKNACPYYEHILEELSKKLRTTIVIDCRNGAGA</sequence>
<organism evidence="2 3">
    <name type="scientific">Sporomusa sphaeroides DSM 2875</name>
    <dbReference type="NCBI Taxonomy" id="1337886"/>
    <lineage>
        <taxon>Bacteria</taxon>
        <taxon>Bacillati</taxon>
        <taxon>Bacillota</taxon>
        <taxon>Negativicutes</taxon>
        <taxon>Selenomonadales</taxon>
        <taxon>Sporomusaceae</taxon>
        <taxon>Sporomusa</taxon>
    </lineage>
</organism>